<proteinExistence type="predicted"/>
<evidence type="ECO:0000313" key="1">
    <source>
        <dbReference type="Proteomes" id="UP000095287"/>
    </source>
</evidence>
<sequence>MTSPGTTHKATSTRNFDFTMLPVAIKLRESTMKATVFCALFVVLSAVPIRSIKCRTESDEIGLHQTNDRLRS</sequence>
<accession>A0A1I7ZPS0</accession>
<name>A0A1I7ZPS0_9BILA</name>
<dbReference type="WBParaSite" id="L893_g28565.t1">
    <property type="protein sequence ID" value="L893_g28565.t1"/>
    <property type="gene ID" value="L893_g28565"/>
</dbReference>
<evidence type="ECO:0000313" key="2">
    <source>
        <dbReference type="WBParaSite" id="L893_g28565.t1"/>
    </source>
</evidence>
<protein>
    <submittedName>
        <fullName evidence="2">Col_cuticle_N domain-containing protein</fullName>
    </submittedName>
</protein>
<dbReference type="AlphaFoldDB" id="A0A1I7ZPS0"/>
<dbReference type="Proteomes" id="UP000095287">
    <property type="component" value="Unplaced"/>
</dbReference>
<organism evidence="1 2">
    <name type="scientific">Steinernema glaseri</name>
    <dbReference type="NCBI Taxonomy" id="37863"/>
    <lineage>
        <taxon>Eukaryota</taxon>
        <taxon>Metazoa</taxon>
        <taxon>Ecdysozoa</taxon>
        <taxon>Nematoda</taxon>
        <taxon>Chromadorea</taxon>
        <taxon>Rhabditida</taxon>
        <taxon>Tylenchina</taxon>
        <taxon>Panagrolaimomorpha</taxon>
        <taxon>Strongyloidoidea</taxon>
        <taxon>Steinernematidae</taxon>
        <taxon>Steinernema</taxon>
    </lineage>
</organism>
<reference evidence="2" key="1">
    <citation type="submission" date="2016-11" db="UniProtKB">
        <authorList>
            <consortium name="WormBaseParasite"/>
        </authorList>
    </citation>
    <scope>IDENTIFICATION</scope>
</reference>
<keyword evidence="1" id="KW-1185">Reference proteome</keyword>